<keyword evidence="3" id="KW-1185">Reference proteome</keyword>
<comment type="caution">
    <text evidence="2">The sequence shown here is derived from an EMBL/GenBank/DDBJ whole genome shotgun (WGS) entry which is preliminary data.</text>
</comment>
<evidence type="ECO:0008006" key="4">
    <source>
        <dbReference type="Google" id="ProtNLM"/>
    </source>
</evidence>
<gene>
    <name evidence="2" type="ORF">ACE5IX_08295</name>
</gene>
<dbReference type="Proteomes" id="UP001580391">
    <property type="component" value="Unassembled WGS sequence"/>
</dbReference>
<feature type="transmembrane region" description="Helical" evidence="1">
    <location>
        <begin position="34"/>
        <end position="50"/>
    </location>
</feature>
<feature type="transmembrane region" description="Helical" evidence="1">
    <location>
        <begin position="62"/>
        <end position="84"/>
    </location>
</feature>
<reference evidence="2 3" key="1">
    <citation type="submission" date="2024-09" db="EMBL/GenBank/DDBJ databases">
        <title>Taxonomic and Genotyping Characterization of Leptospira Strains isolated from Multiple Sources in Colombia highlights the importance of intermediate species.</title>
        <authorList>
            <person name="Torres Higuera L."/>
            <person name="Rojas Tapias D."/>
            <person name="Jimenez Velasquez S."/>
            <person name="Renjifo Ibanez C."/>
        </authorList>
    </citation>
    <scope>NUCLEOTIDE SEQUENCE [LARGE SCALE GENOMIC DNA]</scope>
    <source>
        <strain evidence="2 3">Lep080</strain>
    </source>
</reference>
<sequence length="203" mass="23579">MRKFLKFLLFLFCLFALFLLFLGISLIALAIDTYAYWFVPILFASVLLYYKKRIPFGFGPGILYTFLFGILIFSILILAFARLWEAGFDDGPFRGKKISLESVSFTQNESVPFREGELAVLESDPISGPILAYRKREKIEWAYLLETENQMPGTRIWKISNLSLENGIFRDRIHFTGTWTHGAERGLAFVWKFGGLDYFYLSW</sequence>
<keyword evidence="1" id="KW-0812">Transmembrane</keyword>
<evidence type="ECO:0000256" key="1">
    <source>
        <dbReference type="SAM" id="Phobius"/>
    </source>
</evidence>
<keyword evidence="1" id="KW-1133">Transmembrane helix</keyword>
<feature type="transmembrane region" description="Helical" evidence="1">
    <location>
        <begin position="7"/>
        <end position="28"/>
    </location>
</feature>
<accession>A0ABV5BMG9</accession>
<dbReference type="RefSeq" id="WP_135698991.1">
    <property type="nucleotide sequence ID" value="NZ_JBHILI010000004.1"/>
</dbReference>
<evidence type="ECO:0000313" key="2">
    <source>
        <dbReference type="EMBL" id="MFB5736503.1"/>
    </source>
</evidence>
<keyword evidence="1" id="KW-0472">Membrane</keyword>
<protein>
    <recommendedName>
        <fullName evidence="4">DUF4131 domain-containing protein</fullName>
    </recommendedName>
</protein>
<evidence type="ECO:0000313" key="3">
    <source>
        <dbReference type="Proteomes" id="UP001580391"/>
    </source>
</evidence>
<dbReference type="EMBL" id="JBHILJ010000003">
    <property type="protein sequence ID" value="MFB5736503.1"/>
    <property type="molecule type" value="Genomic_DNA"/>
</dbReference>
<organism evidence="2 3">
    <name type="scientific">Leptospira wolffii</name>
    <dbReference type="NCBI Taxonomy" id="409998"/>
    <lineage>
        <taxon>Bacteria</taxon>
        <taxon>Pseudomonadati</taxon>
        <taxon>Spirochaetota</taxon>
        <taxon>Spirochaetia</taxon>
        <taxon>Leptospirales</taxon>
        <taxon>Leptospiraceae</taxon>
        <taxon>Leptospira</taxon>
    </lineage>
</organism>
<proteinExistence type="predicted"/>
<name>A0ABV5BMG9_9LEPT</name>